<dbReference type="Proteomes" id="UP000554482">
    <property type="component" value="Unassembled WGS sequence"/>
</dbReference>
<keyword evidence="2" id="KW-1185">Reference proteome</keyword>
<organism evidence="1 2">
    <name type="scientific">Thalictrum thalictroides</name>
    <name type="common">Rue-anemone</name>
    <name type="synonym">Anemone thalictroides</name>
    <dbReference type="NCBI Taxonomy" id="46969"/>
    <lineage>
        <taxon>Eukaryota</taxon>
        <taxon>Viridiplantae</taxon>
        <taxon>Streptophyta</taxon>
        <taxon>Embryophyta</taxon>
        <taxon>Tracheophyta</taxon>
        <taxon>Spermatophyta</taxon>
        <taxon>Magnoliopsida</taxon>
        <taxon>Ranunculales</taxon>
        <taxon>Ranunculaceae</taxon>
        <taxon>Thalictroideae</taxon>
        <taxon>Thalictrum</taxon>
    </lineage>
</organism>
<evidence type="ECO:0000313" key="2">
    <source>
        <dbReference type="Proteomes" id="UP000554482"/>
    </source>
</evidence>
<proteinExistence type="predicted"/>
<protein>
    <submittedName>
        <fullName evidence="1">Uncharacterized protein</fullName>
    </submittedName>
</protein>
<evidence type="ECO:0000313" key="1">
    <source>
        <dbReference type="EMBL" id="KAF5183980.1"/>
    </source>
</evidence>
<comment type="caution">
    <text evidence="1">The sequence shown here is derived from an EMBL/GenBank/DDBJ whole genome shotgun (WGS) entry which is preliminary data.</text>
</comment>
<feature type="non-terminal residue" evidence="1">
    <location>
        <position position="1"/>
    </location>
</feature>
<sequence>MPAAFGRKPKQHFMSSLRMESLVWRGRREGRALASGNQLYRGTFISIVALGSGRPMSMQ</sequence>
<dbReference type="AlphaFoldDB" id="A0A7J6VIG2"/>
<dbReference type="EMBL" id="JABWDY010032706">
    <property type="protein sequence ID" value="KAF5183980.1"/>
    <property type="molecule type" value="Genomic_DNA"/>
</dbReference>
<reference evidence="1 2" key="1">
    <citation type="submission" date="2020-06" db="EMBL/GenBank/DDBJ databases">
        <title>Transcriptomic and genomic resources for Thalictrum thalictroides and T. hernandezii: Facilitating candidate gene discovery in an emerging model plant lineage.</title>
        <authorList>
            <person name="Arias T."/>
            <person name="Riano-Pachon D.M."/>
            <person name="Di Stilio V.S."/>
        </authorList>
    </citation>
    <scope>NUCLEOTIDE SEQUENCE [LARGE SCALE GENOMIC DNA]</scope>
    <source>
        <strain evidence="2">cv. WT478/WT964</strain>
        <tissue evidence="1">Leaves</tissue>
    </source>
</reference>
<name>A0A7J6VIG2_THATH</name>
<accession>A0A7J6VIG2</accession>
<gene>
    <name evidence="1" type="ORF">FRX31_026433</name>
</gene>